<organism evidence="3 4">
    <name type="scientific">Hymenobacter glacieicola</name>
    <dbReference type="NCBI Taxonomy" id="1562124"/>
    <lineage>
        <taxon>Bacteria</taxon>
        <taxon>Pseudomonadati</taxon>
        <taxon>Bacteroidota</taxon>
        <taxon>Cytophagia</taxon>
        <taxon>Cytophagales</taxon>
        <taxon>Hymenobacteraceae</taxon>
        <taxon>Hymenobacter</taxon>
    </lineage>
</organism>
<name>A0ABQ1X316_9BACT</name>
<accession>A0ABQ1X316</accession>
<evidence type="ECO:0000313" key="3">
    <source>
        <dbReference type="EMBL" id="GGG57509.1"/>
    </source>
</evidence>
<comment type="caution">
    <text evidence="3">The sequence shown here is derived from an EMBL/GenBank/DDBJ whole genome shotgun (WGS) entry which is preliminary data.</text>
</comment>
<evidence type="ECO:0000313" key="4">
    <source>
        <dbReference type="Proteomes" id="UP000601361"/>
    </source>
</evidence>
<dbReference type="Pfam" id="PF00072">
    <property type="entry name" value="Response_reg"/>
    <property type="match status" value="1"/>
</dbReference>
<evidence type="ECO:0000259" key="2">
    <source>
        <dbReference type="PROSITE" id="PS50110"/>
    </source>
</evidence>
<reference evidence="4" key="1">
    <citation type="journal article" date="2019" name="Int. J. Syst. Evol. Microbiol.">
        <title>The Global Catalogue of Microorganisms (GCM) 10K type strain sequencing project: providing services to taxonomists for standard genome sequencing and annotation.</title>
        <authorList>
            <consortium name="The Broad Institute Genomics Platform"/>
            <consortium name="The Broad Institute Genome Sequencing Center for Infectious Disease"/>
            <person name="Wu L."/>
            <person name="Ma J."/>
        </authorList>
    </citation>
    <scope>NUCLEOTIDE SEQUENCE [LARGE SCALE GENOMIC DNA]</scope>
    <source>
        <strain evidence="4">CGMCC 1.12990</strain>
    </source>
</reference>
<feature type="domain" description="Response regulatory" evidence="2">
    <location>
        <begin position="2"/>
        <end position="127"/>
    </location>
</feature>
<keyword evidence="1" id="KW-0597">Phosphoprotein</keyword>
<protein>
    <submittedName>
        <fullName evidence="3">Response regulator</fullName>
    </submittedName>
</protein>
<dbReference type="PANTHER" id="PTHR44520:SF2">
    <property type="entry name" value="RESPONSE REGULATOR RCP1"/>
    <property type="match status" value="1"/>
</dbReference>
<gene>
    <name evidence="3" type="ORF">GCM10011378_36980</name>
</gene>
<dbReference type="InterPro" id="IPR011006">
    <property type="entry name" value="CheY-like_superfamily"/>
</dbReference>
<sequence length="128" mass="14524">MHTVLIDDDMTSIFLMRLLLQREEFADSITSFQSAQEALGYLQQAPVPELPKVILLDLNMPVMNGWEFLEALQPVAPHVLDHTRIYILTSSLAQTDLTRAAQNPLVTRLIHKPLDKSEIELIKSETTE</sequence>
<evidence type="ECO:0000256" key="1">
    <source>
        <dbReference type="PROSITE-ProRule" id="PRU00169"/>
    </source>
</evidence>
<dbReference type="Proteomes" id="UP000601361">
    <property type="component" value="Unassembled WGS sequence"/>
</dbReference>
<dbReference type="EMBL" id="BMGS01000011">
    <property type="protein sequence ID" value="GGG57509.1"/>
    <property type="molecule type" value="Genomic_DNA"/>
</dbReference>
<dbReference type="InterPro" id="IPR052893">
    <property type="entry name" value="TCS_response_regulator"/>
</dbReference>
<dbReference type="PROSITE" id="PS50110">
    <property type="entry name" value="RESPONSE_REGULATORY"/>
    <property type="match status" value="1"/>
</dbReference>
<dbReference type="Gene3D" id="3.40.50.2300">
    <property type="match status" value="1"/>
</dbReference>
<dbReference type="PANTHER" id="PTHR44520">
    <property type="entry name" value="RESPONSE REGULATOR RCP1-RELATED"/>
    <property type="match status" value="1"/>
</dbReference>
<dbReference type="SUPFAM" id="SSF52172">
    <property type="entry name" value="CheY-like"/>
    <property type="match status" value="1"/>
</dbReference>
<keyword evidence="4" id="KW-1185">Reference proteome</keyword>
<dbReference type="SMART" id="SM00448">
    <property type="entry name" value="REC"/>
    <property type="match status" value="1"/>
</dbReference>
<dbReference type="RefSeq" id="WP_188559355.1">
    <property type="nucleotide sequence ID" value="NZ_BMGS01000011.1"/>
</dbReference>
<feature type="modified residue" description="4-aspartylphosphate" evidence="1">
    <location>
        <position position="57"/>
    </location>
</feature>
<dbReference type="InterPro" id="IPR001789">
    <property type="entry name" value="Sig_transdc_resp-reg_receiver"/>
</dbReference>
<proteinExistence type="predicted"/>